<evidence type="ECO:0000313" key="10">
    <source>
        <dbReference type="Proteomes" id="UP000260862"/>
    </source>
</evidence>
<evidence type="ECO:0000259" key="5">
    <source>
        <dbReference type="Pfam" id="PF00884"/>
    </source>
</evidence>
<keyword evidence="2" id="KW-0378">Hydrolase</keyword>
<dbReference type="RefSeq" id="WP_117671323.1">
    <property type="nucleotide sequence ID" value="NZ_CABOGR010000007.1"/>
</dbReference>
<dbReference type="Gene3D" id="3.40.720.10">
    <property type="entry name" value="Alkaline Phosphatase, subunit A"/>
    <property type="match status" value="1"/>
</dbReference>
<feature type="modified residue" description="3-oxoalanine (Ser)" evidence="3">
    <location>
        <position position="83"/>
    </location>
</feature>
<gene>
    <name evidence="8" type="ORF">DWY14_07175</name>
    <name evidence="7" type="ORF">DXC17_08345</name>
    <name evidence="6" type="ORF">DXD04_04690</name>
</gene>
<dbReference type="EMBL" id="QSQT01000007">
    <property type="protein sequence ID" value="RGK56937.1"/>
    <property type="molecule type" value="Genomic_DNA"/>
</dbReference>
<comment type="similarity">
    <text evidence="1">Belongs to the sulfatase family.</text>
</comment>
<dbReference type="Proteomes" id="UP000285750">
    <property type="component" value="Unassembled WGS sequence"/>
</dbReference>
<evidence type="ECO:0000313" key="8">
    <source>
        <dbReference type="EMBL" id="RGS08015.1"/>
    </source>
</evidence>
<feature type="region of interest" description="Disordered" evidence="4">
    <location>
        <begin position="475"/>
        <end position="496"/>
    </location>
</feature>
<dbReference type="CDD" id="cd16143">
    <property type="entry name" value="ARS_like"/>
    <property type="match status" value="1"/>
</dbReference>
<organism evidence="6 10">
    <name type="scientific">Phocaeicola plebeius</name>
    <dbReference type="NCBI Taxonomy" id="310297"/>
    <lineage>
        <taxon>Bacteria</taxon>
        <taxon>Pseudomonadati</taxon>
        <taxon>Bacteroidota</taxon>
        <taxon>Bacteroidia</taxon>
        <taxon>Bacteroidales</taxon>
        <taxon>Bacteroidaceae</taxon>
        <taxon>Phocaeicola</taxon>
    </lineage>
</organism>
<dbReference type="Gene3D" id="3.30.1120.10">
    <property type="match status" value="1"/>
</dbReference>
<evidence type="ECO:0000313" key="11">
    <source>
        <dbReference type="Proteomes" id="UP000285750"/>
    </source>
</evidence>
<evidence type="ECO:0000313" key="9">
    <source>
        <dbReference type="Proteomes" id="UP000260780"/>
    </source>
</evidence>
<dbReference type="Proteomes" id="UP000260780">
    <property type="component" value="Unassembled WGS sequence"/>
</dbReference>
<dbReference type="GO" id="GO:0016787">
    <property type="term" value="F:hydrolase activity"/>
    <property type="evidence" value="ECO:0007669"/>
    <property type="project" value="UniProtKB-KW"/>
</dbReference>
<dbReference type="PROSITE" id="PS00149">
    <property type="entry name" value="SULFATASE_2"/>
    <property type="match status" value="1"/>
</dbReference>
<name>A0A3E4N5C1_9BACT</name>
<dbReference type="STRING" id="310297.BHV76_01660"/>
<dbReference type="InterPro" id="IPR000917">
    <property type="entry name" value="Sulfatase_N"/>
</dbReference>
<dbReference type="PROSITE" id="PS51257">
    <property type="entry name" value="PROKAR_LIPOPROTEIN"/>
    <property type="match status" value="1"/>
</dbReference>
<evidence type="ECO:0000256" key="2">
    <source>
        <dbReference type="ARBA" id="ARBA00022801"/>
    </source>
</evidence>
<comment type="caution">
    <text evidence="6">The sequence shown here is derived from an EMBL/GenBank/DDBJ whole genome shotgun (WGS) entry which is preliminary data.</text>
</comment>
<protein>
    <submittedName>
        <fullName evidence="6">Arylsulfatase</fullName>
    </submittedName>
</protein>
<sequence length="513" mass="56009">MKQDLLVCISALSGLAGLTGCGQAQKQEAPNLKRPNVIFIYSDDLGIGDLSCYGATKISTPNIDKLAAQGVQFTNAYATSATSTPSRYGMLTGCYPWRKENTGIAPGNSELIIDTTCVTLADVFHEAGYHTGAVGKWHLGLGPVGGTNFNGLIKPNTQSIGFDYEFIIPATVDRVPCVFVENGRVAGLDPSDPITVSYDHKVGDWPTGEENPELVKLKPSQGHNNTIINGIPRIGWMTGGKSALWNDEEIADVITEKAKNFICSSTDKPFFLYMGTQDVHVPRIPHPRFAGKSGLGTRGDVILQLDWTIGEIMNTLDSLGIADNTLFIFTSDNGPVIDDGYQDQAREMLNGHTPMGIYRGGKYSLYEAGTRVPFIVRWPAAIQQPCKQQGLFSQIDVFASLAEIMEMPLAKGVAPDSHARSQALIGKDQSDREYVVEQNLNNTLAIIQGEWKYLQPSDKPALEFWTKTELGNAPEPQLYNLRKDPTEKENVASQNPEKVKELATLLDKVIASK</sequence>
<feature type="compositionally biased region" description="Basic and acidic residues" evidence="4">
    <location>
        <begin position="481"/>
        <end position="490"/>
    </location>
</feature>
<dbReference type="InterPro" id="IPR052701">
    <property type="entry name" value="GAG_Ulvan_Degrading_Sulfatases"/>
</dbReference>
<dbReference type="PROSITE" id="PS00523">
    <property type="entry name" value="SULFATASE_1"/>
    <property type="match status" value="1"/>
</dbReference>
<dbReference type="InterPro" id="IPR024607">
    <property type="entry name" value="Sulfatase_CS"/>
</dbReference>
<dbReference type="AlphaFoldDB" id="A0A3E4N5C1"/>
<evidence type="ECO:0000256" key="1">
    <source>
        <dbReference type="ARBA" id="ARBA00008779"/>
    </source>
</evidence>
<comment type="PTM">
    <text evidence="3">The conversion to 3-oxoalanine (also known as C-formylglycine, FGly), of a serine or cysteine residue in prokaryotes and of a cysteine residue in eukaryotes, is critical for catalytic activity.</text>
</comment>
<dbReference type="InterPro" id="IPR017850">
    <property type="entry name" value="Alkaline_phosphatase_core_sf"/>
</dbReference>
<keyword evidence="10" id="KW-1185">Reference proteome</keyword>
<dbReference type="Proteomes" id="UP000260862">
    <property type="component" value="Unassembled WGS sequence"/>
</dbReference>
<dbReference type="EMBL" id="QSTF01000018">
    <property type="protein sequence ID" value="RGM40238.1"/>
    <property type="molecule type" value="Genomic_DNA"/>
</dbReference>
<proteinExistence type="inferred from homology"/>
<evidence type="ECO:0000256" key="4">
    <source>
        <dbReference type="SAM" id="MobiDB-lite"/>
    </source>
</evidence>
<reference evidence="9 10" key="1">
    <citation type="submission" date="2018-08" db="EMBL/GenBank/DDBJ databases">
        <title>A genome reference for cultivated species of the human gut microbiota.</title>
        <authorList>
            <person name="Zou Y."/>
            <person name="Xue W."/>
            <person name="Luo G."/>
        </authorList>
    </citation>
    <scope>NUCLEOTIDE SEQUENCE [LARGE SCALE GENOMIC DNA]</scope>
    <source>
        <strain evidence="8 11">AF24-16AC</strain>
        <strain evidence="7 9">OM08-14</strain>
        <strain evidence="6 10">TF10-3AC</strain>
    </source>
</reference>
<feature type="domain" description="Sulfatase N-terminal" evidence="5">
    <location>
        <begin position="35"/>
        <end position="405"/>
    </location>
</feature>
<dbReference type="EMBL" id="QRUY01000012">
    <property type="protein sequence ID" value="RGS08015.1"/>
    <property type="molecule type" value="Genomic_DNA"/>
</dbReference>
<evidence type="ECO:0000313" key="6">
    <source>
        <dbReference type="EMBL" id="RGK56937.1"/>
    </source>
</evidence>
<dbReference type="SUPFAM" id="SSF53649">
    <property type="entry name" value="Alkaline phosphatase-like"/>
    <property type="match status" value="1"/>
</dbReference>
<dbReference type="PANTHER" id="PTHR43751:SF6">
    <property type="entry name" value="N-ACETYLGALACTOSAMINE-6-O-SULFATASE"/>
    <property type="match status" value="1"/>
</dbReference>
<evidence type="ECO:0000313" key="7">
    <source>
        <dbReference type="EMBL" id="RGM40238.1"/>
    </source>
</evidence>
<dbReference type="Pfam" id="PF00884">
    <property type="entry name" value="Sulfatase"/>
    <property type="match status" value="1"/>
</dbReference>
<evidence type="ECO:0000256" key="3">
    <source>
        <dbReference type="PIRSR" id="PIRSR600917-52"/>
    </source>
</evidence>
<dbReference type="PANTHER" id="PTHR43751">
    <property type="entry name" value="SULFATASE"/>
    <property type="match status" value="1"/>
</dbReference>
<accession>A0A3E4N5C1</accession>